<feature type="compositionally biased region" description="Polar residues" evidence="1">
    <location>
        <begin position="139"/>
        <end position="157"/>
    </location>
</feature>
<feature type="compositionally biased region" description="Basic and acidic residues" evidence="1">
    <location>
        <begin position="169"/>
        <end position="178"/>
    </location>
</feature>
<feature type="compositionally biased region" description="Polar residues" evidence="1">
    <location>
        <begin position="624"/>
        <end position="643"/>
    </location>
</feature>
<protein>
    <submittedName>
        <fullName evidence="4">Uncharacterized protein LOC106813355</fullName>
    </submittedName>
</protein>
<reference evidence="4" key="1">
    <citation type="submission" date="2025-08" db="UniProtKB">
        <authorList>
            <consortium name="RefSeq"/>
        </authorList>
    </citation>
    <scope>IDENTIFICATION</scope>
</reference>
<feature type="compositionally biased region" description="Polar residues" evidence="1">
    <location>
        <begin position="281"/>
        <end position="290"/>
    </location>
</feature>
<proteinExistence type="predicted"/>
<keyword evidence="2" id="KW-0812">Transmembrane</keyword>
<feature type="compositionally biased region" description="Polar residues" evidence="1">
    <location>
        <begin position="300"/>
        <end position="341"/>
    </location>
</feature>
<feature type="region of interest" description="Disordered" evidence="1">
    <location>
        <begin position="517"/>
        <end position="587"/>
    </location>
</feature>
<feature type="region of interest" description="Disordered" evidence="1">
    <location>
        <begin position="602"/>
        <end position="647"/>
    </location>
</feature>
<keyword evidence="2" id="KW-0472">Membrane</keyword>
<evidence type="ECO:0000256" key="1">
    <source>
        <dbReference type="SAM" id="MobiDB-lite"/>
    </source>
</evidence>
<name>A0ABM1ELA3_PRICU</name>
<keyword evidence="3" id="KW-1185">Reference proteome</keyword>
<dbReference type="Proteomes" id="UP000695022">
    <property type="component" value="Unplaced"/>
</dbReference>
<feature type="compositionally biased region" description="Polar residues" evidence="1">
    <location>
        <begin position="214"/>
        <end position="245"/>
    </location>
</feature>
<accession>A0ABM1ELA3</accession>
<sequence length="838" mass="90190">MDRDATITEAFGGMKNKVFQRWPLLGFGTKTVANTSETSEDTLVKDADDGLDQGVKYNPLYQDSDQESQYSNRVPASVTVVSEDADRKKSKNGRFAHPLFSGIEKNYKPRFRALNGNVLLAPDEGKHASRGVREAWSVATPSSASSGRTLPTTSGGDSKQRASRSWLHQKHDREEGSHAKQTPRSGKPRDGAHAGAEARRHGTGGSTADKSDRSSGTTTHGVRQLSPSRRLQRPSYESGSTSGVRPQQLRYPDAGVTSSSRPLIADGGVGHGLRASARSHAPNSNRTAADQGSVDRKQQGIPSASTTSQTGTRRSEASSGGRTARQPLQKSGSTDNGTVSESSGDTRTTTSGSGAPRLDDARGPLARPLLEETDEADAQGQARPLASSSDEQLIYAEPYEALEDVRQAIATDVLPREQPDGAEPTTVATDGKPSLAGDTEKADAAASPHHHHHHHHYHVYRLHESETATTPTGVPTPCPVHGPSPHPLADTESAVAASPEPAYLCPVHGADTADAAAGAGASCSRPPPSRQAAAADFGKPRRKADLSDIEEVPEPTVDYSDSNDDSQPSSFGRRRAREPSPDYSSAERLYKQLKAKLSFARRQLKSGASRSAPELDAAPPTPSVDYSSYDSQTSGDESSWTSSPEDDVGAVVVGRRPAVNPACAIHGQEQYYQGVHFAQRNRDSFYRANALQYAGSRATPRSSLYSKFYTPSFSPIIEEEEKTLRHTTPPAQKKPTPQDARSFNINAYVYTINSNVYSVGQTGKDELHSRASISKHSSKSSVQKQLVSIDPHYNDIVSTVKAQETRKKVCYLTLALFALVVCLGVGIWMIIHLRKYTV</sequence>
<feature type="transmembrane region" description="Helical" evidence="2">
    <location>
        <begin position="811"/>
        <end position="831"/>
    </location>
</feature>
<organism evidence="3 4">
    <name type="scientific">Priapulus caudatus</name>
    <name type="common">Priapulid worm</name>
    <dbReference type="NCBI Taxonomy" id="37621"/>
    <lineage>
        <taxon>Eukaryota</taxon>
        <taxon>Metazoa</taxon>
        <taxon>Ecdysozoa</taxon>
        <taxon>Scalidophora</taxon>
        <taxon>Priapulida</taxon>
        <taxon>Priapulimorpha</taxon>
        <taxon>Priapulimorphida</taxon>
        <taxon>Priapulidae</taxon>
        <taxon>Priapulus</taxon>
    </lineage>
</organism>
<feature type="compositionally biased region" description="Basic and acidic residues" evidence="1">
    <location>
        <begin position="187"/>
        <end position="200"/>
    </location>
</feature>
<evidence type="ECO:0000256" key="2">
    <source>
        <dbReference type="SAM" id="Phobius"/>
    </source>
</evidence>
<feature type="compositionally biased region" description="Low complexity" evidence="1">
    <location>
        <begin position="342"/>
        <end position="354"/>
    </location>
</feature>
<evidence type="ECO:0000313" key="4">
    <source>
        <dbReference type="RefSeq" id="XP_014672974.1"/>
    </source>
</evidence>
<feature type="region of interest" description="Disordered" evidence="1">
    <location>
        <begin position="415"/>
        <end position="495"/>
    </location>
</feature>
<feature type="compositionally biased region" description="Pro residues" evidence="1">
    <location>
        <begin position="474"/>
        <end position="486"/>
    </location>
</feature>
<dbReference type="GeneID" id="106813355"/>
<feature type="compositionally biased region" description="Basic residues" evidence="1">
    <location>
        <begin position="448"/>
        <end position="460"/>
    </location>
</feature>
<feature type="region of interest" description="Disordered" evidence="1">
    <location>
        <begin position="131"/>
        <end position="362"/>
    </location>
</feature>
<evidence type="ECO:0000313" key="3">
    <source>
        <dbReference type="Proteomes" id="UP000695022"/>
    </source>
</evidence>
<dbReference type="RefSeq" id="XP_014672974.1">
    <property type="nucleotide sequence ID" value="XM_014817488.1"/>
</dbReference>
<feature type="compositionally biased region" description="Low complexity" evidence="1">
    <location>
        <begin position="517"/>
        <end position="535"/>
    </location>
</feature>
<keyword evidence="2" id="KW-1133">Transmembrane helix</keyword>
<gene>
    <name evidence="4" type="primary">LOC106813355</name>
</gene>